<comment type="cofactor">
    <cofactor evidence="1">
        <name>Cu cation</name>
        <dbReference type="ChEBI" id="CHEBI:23378"/>
    </cofactor>
</comment>
<comment type="caution">
    <text evidence="13">The sequence shown here is derived from an EMBL/GenBank/DDBJ whole genome shotgun (WGS) entry which is preliminary data.</text>
</comment>
<dbReference type="InterPro" id="IPR016182">
    <property type="entry name" value="Cu_amine_oxidase_N-reg"/>
</dbReference>
<feature type="domain" description="DUF1965" evidence="12">
    <location>
        <begin position="261"/>
        <end position="325"/>
    </location>
</feature>
<dbReference type="Proteomes" id="UP001383192">
    <property type="component" value="Unassembled WGS sequence"/>
</dbReference>
<gene>
    <name evidence="13" type="ORF">VNI00_014631</name>
</gene>
<dbReference type="GO" id="GO:0005886">
    <property type="term" value="C:plasma membrane"/>
    <property type="evidence" value="ECO:0007669"/>
    <property type="project" value="TreeGrafter"/>
</dbReference>
<keyword evidence="9" id="KW-0812">Transmembrane</keyword>
<feature type="transmembrane region" description="Helical" evidence="9">
    <location>
        <begin position="29"/>
        <end position="45"/>
    </location>
</feature>
<dbReference type="PRINTS" id="PR00766">
    <property type="entry name" value="CUDAOXIDASE"/>
</dbReference>
<keyword evidence="6 7" id="KW-0186">Copper</keyword>
<dbReference type="Gene3D" id="3.10.450.40">
    <property type="match status" value="2"/>
</dbReference>
<comment type="cofactor">
    <cofactor evidence="7">
        <name>Cu cation</name>
        <dbReference type="ChEBI" id="CHEBI:23378"/>
    </cofactor>
    <text evidence="7">Contains 1 topaquinone per subunit.</text>
</comment>
<feature type="domain" description="Copper amine oxidase catalytic" evidence="10">
    <location>
        <begin position="337"/>
        <end position="492"/>
    </location>
</feature>
<keyword evidence="4 7" id="KW-0801">TPQ</keyword>
<evidence type="ECO:0000313" key="13">
    <source>
        <dbReference type="EMBL" id="KAK7029377.1"/>
    </source>
</evidence>
<dbReference type="InterPro" id="IPR015800">
    <property type="entry name" value="Cu_amine_oxidase_N2"/>
</dbReference>
<feature type="domain" description="Copper amine oxidase N2-terminal" evidence="11">
    <location>
        <begin position="102"/>
        <end position="171"/>
    </location>
</feature>
<accession>A0AAW0BSJ3</accession>
<evidence type="ECO:0000259" key="10">
    <source>
        <dbReference type="Pfam" id="PF01179"/>
    </source>
</evidence>
<keyword evidence="3 7" id="KW-0479">Metal-binding</keyword>
<feature type="compositionally biased region" description="Basic and acidic residues" evidence="8">
    <location>
        <begin position="8"/>
        <end position="20"/>
    </location>
</feature>
<dbReference type="GO" id="GO:0005507">
    <property type="term" value="F:copper ion binding"/>
    <property type="evidence" value="ECO:0007669"/>
    <property type="project" value="InterPro"/>
</dbReference>
<protein>
    <recommendedName>
        <fullName evidence="7">Amine oxidase</fullName>
        <ecNumber evidence="7">1.4.3.-</ecNumber>
    </recommendedName>
</protein>
<evidence type="ECO:0000256" key="9">
    <source>
        <dbReference type="SAM" id="Phobius"/>
    </source>
</evidence>
<dbReference type="InterPro" id="IPR015798">
    <property type="entry name" value="Cu_amine_oxidase_C"/>
</dbReference>
<dbReference type="Pfam" id="PF02727">
    <property type="entry name" value="Cu_amine_oxidN2"/>
    <property type="match status" value="1"/>
</dbReference>
<feature type="region of interest" description="Disordered" evidence="8">
    <location>
        <begin position="1"/>
        <end position="21"/>
    </location>
</feature>
<keyword evidence="5 7" id="KW-0560">Oxidoreductase</keyword>
<evidence type="ECO:0000259" key="11">
    <source>
        <dbReference type="Pfam" id="PF02727"/>
    </source>
</evidence>
<evidence type="ECO:0000256" key="1">
    <source>
        <dbReference type="ARBA" id="ARBA00001935"/>
    </source>
</evidence>
<keyword evidence="14" id="KW-1185">Reference proteome</keyword>
<dbReference type="PANTHER" id="PTHR10638:SF20">
    <property type="entry name" value="AMINE OXIDASE"/>
    <property type="match status" value="1"/>
</dbReference>
<comment type="PTM">
    <text evidence="7">Topaquinone (TPQ) is generated by copper-dependent autoxidation of a specific tyrosyl residue.</text>
</comment>
<keyword evidence="9" id="KW-0472">Membrane</keyword>
<dbReference type="EMBL" id="JAYKXP010000084">
    <property type="protein sequence ID" value="KAK7029377.1"/>
    <property type="molecule type" value="Genomic_DNA"/>
</dbReference>
<dbReference type="AlphaFoldDB" id="A0AAW0BSJ3"/>
<dbReference type="Pfam" id="PF09248">
    <property type="entry name" value="DUF1965"/>
    <property type="match status" value="1"/>
</dbReference>
<name>A0AAW0BSJ3_9AGAR</name>
<evidence type="ECO:0000256" key="8">
    <source>
        <dbReference type="SAM" id="MobiDB-lite"/>
    </source>
</evidence>
<evidence type="ECO:0000256" key="3">
    <source>
        <dbReference type="ARBA" id="ARBA00022723"/>
    </source>
</evidence>
<dbReference type="GO" id="GO:0009308">
    <property type="term" value="P:amine metabolic process"/>
    <property type="evidence" value="ECO:0007669"/>
    <property type="project" value="UniProtKB-UniRule"/>
</dbReference>
<proteinExistence type="inferred from homology"/>
<evidence type="ECO:0000259" key="12">
    <source>
        <dbReference type="Pfam" id="PF09248"/>
    </source>
</evidence>
<dbReference type="InterPro" id="IPR015328">
    <property type="entry name" value="DUF1965"/>
</dbReference>
<organism evidence="13 14">
    <name type="scientific">Paramarasmius palmivorus</name>
    <dbReference type="NCBI Taxonomy" id="297713"/>
    <lineage>
        <taxon>Eukaryota</taxon>
        <taxon>Fungi</taxon>
        <taxon>Dikarya</taxon>
        <taxon>Basidiomycota</taxon>
        <taxon>Agaricomycotina</taxon>
        <taxon>Agaricomycetes</taxon>
        <taxon>Agaricomycetidae</taxon>
        <taxon>Agaricales</taxon>
        <taxon>Marasmiineae</taxon>
        <taxon>Marasmiaceae</taxon>
        <taxon>Paramarasmius</taxon>
    </lineage>
</organism>
<reference evidence="13 14" key="1">
    <citation type="submission" date="2024-01" db="EMBL/GenBank/DDBJ databases">
        <title>A draft genome for a cacao thread blight-causing isolate of Paramarasmius palmivorus.</title>
        <authorList>
            <person name="Baruah I.K."/>
            <person name="Bukari Y."/>
            <person name="Amoako-Attah I."/>
            <person name="Meinhardt L.W."/>
            <person name="Bailey B.A."/>
            <person name="Cohen S.P."/>
        </authorList>
    </citation>
    <scope>NUCLEOTIDE SEQUENCE [LARGE SCALE GENOMIC DNA]</scope>
    <source>
        <strain evidence="13 14">GH-12</strain>
    </source>
</reference>
<evidence type="ECO:0000256" key="5">
    <source>
        <dbReference type="ARBA" id="ARBA00023002"/>
    </source>
</evidence>
<comment type="similarity">
    <text evidence="2 7">Belongs to the copper/topaquinone oxidase family.</text>
</comment>
<sequence>MSSNAEYRLLKDPNEPQERSQKRRRFRRVVFALVVLLVLLSFYPLDYDGNSSLLSQAESLKQCSLPLPPRAAPPSPHNLWASLTVSETSEIQAWLEAPHRNLNLTRASTSALSDNTIFLIETYYPPKADALAHLDSPASFNPPERYARVTIHHGSALEPTIKDYLVGPLPVDSSTTMKELTDIYHRDIPFNARGFISISELLAVWNSYTPEFRAAIEDLFNATLHGDQGTLAASGSGPFSFDGSFRRIWISWRKDVAGAWLHPLSFWNYFEVSGTDPSQWKVLKIVYGKQLFTSLESFLEAYRNGTLERRRVDGDVSWSTRKRVGSPRDLDHLPGPRSVSFAGLRFRVDRAKQYVSWMGWGMYLGFDRDMGLSLWDIRFKGSRIIYQLAPQEALAHYGGNDPMQSTTAWQDRYFGMGSAVRDMLPGYDCPHEAVYLPATTRTPLGSITVEKAICVFEQDTGKPITRHTGYVDGEFGAVKGYVLVVRSIAAVGK</sequence>
<dbReference type="SUPFAM" id="SSF54416">
    <property type="entry name" value="Amine oxidase N-terminal region"/>
    <property type="match status" value="2"/>
</dbReference>
<dbReference type="GO" id="GO:0008131">
    <property type="term" value="F:primary methylamine oxidase activity"/>
    <property type="evidence" value="ECO:0007669"/>
    <property type="project" value="InterPro"/>
</dbReference>
<dbReference type="Gene3D" id="2.70.98.20">
    <property type="entry name" value="Copper amine oxidase, catalytic domain"/>
    <property type="match status" value="1"/>
</dbReference>
<dbReference type="PANTHER" id="PTHR10638">
    <property type="entry name" value="COPPER AMINE OXIDASE"/>
    <property type="match status" value="1"/>
</dbReference>
<evidence type="ECO:0000256" key="4">
    <source>
        <dbReference type="ARBA" id="ARBA00022772"/>
    </source>
</evidence>
<evidence type="ECO:0000313" key="14">
    <source>
        <dbReference type="Proteomes" id="UP001383192"/>
    </source>
</evidence>
<keyword evidence="9" id="KW-1133">Transmembrane helix</keyword>
<dbReference type="SUPFAM" id="SSF49998">
    <property type="entry name" value="Amine oxidase catalytic domain"/>
    <property type="match status" value="1"/>
</dbReference>
<evidence type="ECO:0000256" key="7">
    <source>
        <dbReference type="RuleBase" id="RU000672"/>
    </source>
</evidence>
<dbReference type="EC" id="1.4.3.-" evidence="7"/>
<dbReference type="Pfam" id="PF01179">
    <property type="entry name" value="Cu_amine_oxid"/>
    <property type="match status" value="1"/>
</dbReference>
<dbReference type="InterPro" id="IPR000269">
    <property type="entry name" value="Cu_amine_oxidase"/>
</dbReference>
<dbReference type="GO" id="GO:0048038">
    <property type="term" value="F:quinone binding"/>
    <property type="evidence" value="ECO:0007669"/>
    <property type="project" value="InterPro"/>
</dbReference>
<dbReference type="InterPro" id="IPR036460">
    <property type="entry name" value="Cu_amine_oxidase_C_sf"/>
</dbReference>
<evidence type="ECO:0000256" key="6">
    <source>
        <dbReference type="ARBA" id="ARBA00023008"/>
    </source>
</evidence>
<evidence type="ECO:0000256" key="2">
    <source>
        <dbReference type="ARBA" id="ARBA00007983"/>
    </source>
</evidence>